<keyword evidence="9" id="KW-1185">Reference proteome</keyword>
<feature type="transmembrane region" description="Helical" evidence="6">
    <location>
        <begin position="161"/>
        <end position="179"/>
    </location>
</feature>
<dbReference type="RefSeq" id="WP_154528788.1">
    <property type="nucleotide sequence ID" value="NZ_VUNH01000006.1"/>
</dbReference>
<evidence type="ECO:0000313" key="8">
    <source>
        <dbReference type="EMBL" id="MST55692.1"/>
    </source>
</evidence>
<dbReference type="EMBL" id="VUNH01000006">
    <property type="protein sequence ID" value="MST55692.1"/>
    <property type="molecule type" value="Genomic_DNA"/>
</dbReference>
<dbReference type="AlphaFoldDB" id="A0A6L5YDQ6"/>
<protein>
    <submittedName>
        <fullName evidence="8">YitT family protein</fullName>
    </submittedName>
</protein>
<dbReference type="InterPro" id="IPR015867">
    <property type="entry name" value="N-reg_PII/ATP_PRibTrfase_C"/>
</dbReference>
<evidence type="ECO:0000256" key="3">
    <source>
        <dbReference type="ARBA" id="ARBA00022692"/>
    </source>
</evidence>
<dbReference type="Pfam" id="PF02588">
    <property type="entry name" value="YitT_membrane"/>
    <property type="match status" value="1"/>
</dbReference>
<proteinExistence type="predicted"/>
<feature type="domain" description="DUF2179" evidence="7">
    <location>
        <begin position="232"/>
        <end position="286"/>
    </location>
</feature>
<comment type="caution">
    <text evidence="8">The sequence shown here is derived from an EMBL/GenBank/DDBJ whole genome shotgun (WGS) entry which is preliminary data.</text>
</comment>
<comment type="subcellular location">
    <subcellularLocation>
        <location evidence="1">Cell membrane</location>
        <topology evidence="1">Multi-pass membrane protein</topology>
    </subcellularLocation>
</comment>
<dbReference type="Pfam" id="PF10035">
    <property type="entry name" value="DUF2179"/>
    <property type="match status" value="1"/>
</dbReference>
<feature type="transmembrane region" description="Helical" evidence="6">
    <location>
        <begin position="89"/>
        <end position="108"/>
    </location>
</feature>
<evidence type="ECO:0000256" key="5">
    <source>
        <dbReference type="ARBA" id="ARBA00023136"/>
    </source>
</evidence>
<evidence type="ECO:0000256" key="1">
    <source>
        <dbReference type="ARBA" id="ARBA00004651"/>
    </source>
</evidence>
<reference evidence="8 9" key="1">
    <citation type="submission" date="2019-08" db="EMBL/GenBank/DDBJ databases">
        <title>In-depth cultivation of the pig gut microbiome towards novel bacterial diversity and tailored functional studies.</title>
        <authorList>
            <person name="Wylensek D."/>
            <person name="Hitch T.C.A."/>
            <person name="Clavel T."/>
        </authorList>
    </citation>
    <scope>NUCLEOTIDE SEQUENCE [LARGE SCALE GENOMIC DNA]</scope>
    <source>
        <strain evidence="8 9">SM-530-WT-4B</strain>
    </source>
</reference>
<dbReference type="PANTHER" id="PTHR33545">
    <property type="entry name" value="UPF0750 MEMBRANE PROTEIN YITT-RELATED"/>
    <property type="match status" value="1"/>
</dbReference>
<evidence type="ECO:0000256" key="6">
    <source>
        <dbReference type="SAM" id="Phobius"/>
    </source>
</evidence>
<dbReference type="CDD" id="cd16380">
    <property type="entry name" value="YitT_C"/>
    <property type="match status" value="1"/>
</dbReference>
<dbReference type="PANTHER" id="PTHR33545:SF5">
    <property type="entry name" value="UPF0750 MEMBRANE PROTEIN YITT"/>
    <property type="match status" value="1"/>
</dbReference>
<organism evidence="8 9">
    <name type="scientific">Pyramidobacter porci</name>
    <dbReference type="NCBI Taxonomy" id="2605789"/>
    <lineage>
        <taxon>Bacteria</taxon>
        <taxon>Thermotogati</taxon>
        <taxon>Synergistota</taxon>
        <taxon>Synergistia</taxon>
        <taxon>Synergistales</taxon>
        <taxon>Dethiosulfovibrionaceae</taxon>
        <taxon>Pyramidobacter</taxon>
    </lineage>
</organism>
<dbReference type="InterPro" id="IPR003740">
    <property type="entry name" value="YitT"/>
</dbReference>
<dbReference type="Gene3D" id="3.30.70.120">
    <property type="match status" value="1"/>
</dbReference>
<keyword evidence="2" id="KW-1003">Cell membrane</keyword>
<dbReference type="PIRSF" id="PIRSF006483">
    <property type="entry name" value="Membrane_protein_YitT"/>
    <property type="match status" value="1"/>
</dbReference>
<dbReference type="GO" id="GO:0005886">
    <property type="term" value="C:plasma membrane"/>
    <property type="evidence" value="ECO:0007669"/>
    <property type="project" value="UniProtKB-SubCell"/>
</dbReference>
<dbReference type="InterPro" id="IPR019264">
    <property type="entry name" value="DUF2179"/>
</dbReference>
<evidence type="ECO:0000259" key="7">
    <source>
        <dbReference type="Pfam" id="PF10035"/>
    </source>
</evidence>
<feature type="transmembrane region" description="Helical" evidence="6">
    <location>
        <begin position="185"/>
        <end position="203"/>
    </location>
</feature>
<dbReference type="InterPro" id="IPR051461">
    <property type="entry name" value="UPF0750_membrane"/>
</dbReference>
<dbReference type="Proteomes" id="UP000473699">
    <property type="component" value="Unassembled WGS sequence"/>
</dbReference>
<gene>
    <name evidence="8" type="ORF">FYJ74_06550</name>
</gene>
<feature type="transmembrane region" description="Helical" evidence="6">
    <location>
        <begin position="61"/>
        <end position="82"/>
    </location>
</feature>
<keyword evidence="5 6" id="KW-0472">Membrane</keyword>
<name>A0A6L5YDQ6_9BACT</name>
<keyword evidence="3 6" id="KW-0812">Transmembrane</keyword>
<evidence type="ECO:0000256" key="2">
    <source>
        <dbReference type="ARBA" id="ARBA00022475"/>
    </source>
</evidence>
<keyword evidence="4 6" id="KW-1133">Transmembrane helix</keyword>
<feature type="transmembrane region" description="Helical" evidence="6">
    <location>
        <begin position="20"/>
        <end position="41"/>
    </location>
</feature>
<accession>A0A6L5YDQ6</accession>
<feature type="transmembrane region" description="Helical" evidence="6">
    <location>
        <begin position="120"/>
        <end position="140"/>
    </location>
</feature>
<evidence type="ECO:0000313" key="9">
    <source>
        <dbReference type="Proteomes" id="UP000473699"/>
    </source>
</evidence>
<sequence>MLENIAARLRVTPEALKEELRTFFVTTVGTLLYCVGTVFFIKPAMLPNTGVMGVCLFLNYLSGIPLGLSNAVFNFALFLFAYKMLPKRFFYWTLYSTVLMSLGMEFFARFPAPVIADRMLLVVVAAVLHGIALATVFSGGGSTGGIDIVCVAVRRKTGVELGNISMLLNFAVILLFFWVVSVENVVYGLLLSYITSLVMNGDLRAFSSRKEAMIITSEAELVRNYIVYTLHRGVTIFDARGGFNSDPRHVLITLLAPRQEIQLKLFLKEHDPNAFLRLSVASEVLGKGFQKWEE</sequence>
<evidence type="ECO:0000256" key="4">
    <source>
        <dbReference type="ARBA" id="ARBA00022989"/>
    </source>
</evidence>